<feature type="domain" description="FtsK" evidence="10">
    <location>
        <begin position="588"/>
        <end position="779"/>
    </location>
</feature>
<evidence type="ECO:0000313" key="12">
    <source>
        <dbReference type="Proteomes" id="UP000229675"/>
    </source>
</evidence>
<dbReference type="SMART" id="SM00306">
    <property type="entry name" value="HintN"/>
    <property type="match status" value="1"/>
</dbReference>
<name>A0A2H0X033_9BACT</name>
<dbReference type="Pfam" id="PF14528">
    <property type="entry name" value="LAGLIDADG_3"/>
    <property type="match status" value="2"/>
</dbReference>
<reference evidence="12" key="1">
    <citation type="submission" date="2017-09" db="EMBL/GenBank/DDBJ databases">
        <title>Depth-based differentiation of microbial function through sediment-hosted aquifers and enrichment of novel symbionts in the deep terrestrial subsurface.</title>
        <authorList>
            <person name="Probst A.J."/>
            <person name="Ladd B."/>
            <person name="Jarett J.K."/>
            <person name="Geller-Mcgrath D.E."/>
            <person name="Sieber C.M.K."/>
            <person name="Emerson J.B."/>
            <person name="Anantharaman K."/>
            <person name="Thomas B.C."/>
            <person name="Malmstrom R."/>
            <person name="Stieglmeier M."/>
            <person name="Klingl A."/>
            <person name="Woyke T."/>
            <person name="Ryan C.M."/>
            <person name="Banfield J.F."/>
        </authorList>
    </citation>
    <scope>NUCLEOTIDE SEQUENCE [LARGE SCALE GENOMIC DNA]</scope>
</reference>
<evidence type="ECO:0000313" key="11">
    <source>
        <dbReference type="EMBL" id="PIS17558.1"/>
    </source>
</evidence>
<feature type="binding site" evidence="7">
    <location>
        <begin position="606"/>
        <end position="613"/>
    </location>
    <ligand>
        <name>ATP</name>
        <dbReference type="ChEBI" id="CHEBI:30616"/>
    </ligand>
</feature>
<dbReference type="InterPro" id="IPR036390">
    <property type="entry name" value="WH_DNA-bd_sf"/>
</dbReference>
<evidence type="ECO:0000259" key="10">
    <source>
        <dbReference type="PROSITE" id="PS50901"/>
    </source>
</evidence>
<organism evidence="11 12">
    <name type="scientific">Candidatus Nealsonbacteria bacterium CG09_land_8_20_14_0_10_42_14</name>
    <dbReference type="NCBI Taxonomy" id="1974707"/>
    <lineage>
        <taxon>Bacteria</taxon>
        <taxon>Candidatus Nealsoniibacteriota</taxon>
    </lineage>
</organism>
<dbReference type="PROSITE" id="PS50819">
    <property type="entry name" value="INTEIN_ENDONUCLEASE"/>
    <property type="match status" value="1"/>
</dbReference>
<keyword evidence="5" id="KW-0651">Protein splicing</keyword>
<feature type="domain" description="DOD-type homing endonuclease" evidence="9">
    <location>
        <begin position="292"/>
        <end position="433"/>
    </location>
</feature>
<dbReference type="EMBL" id="PEZD01000001">
    <property type="protein sequence ID" value="PIS17558.1"/>
    <property type="molecule type" value="Genomic_DNA"/>
</dbReference>
<dbReference type="AlphaFoldDB" id="A0A2H0X033"/>
<evidence type="ECO:0008006" key="13">
    <source>
        <dbReference type="Google" id="ProtNLM"/>
    </source>
</evidence>
<evidence type="ECO:0000256" key="5">
    <source>
        <dbReference type="ARBA" id="ARBA00023000"/>
    </source>
</evidence>
<dbReference type="InterPro" id="IPR004860">
    <property type="entry name" value="LAGLIDADG_dom"/>
</dbReference>
<dbReference type="GO" id="GO:0004519">
    <property type="term" value="F:endonuclease activity"/>
    <property type="evidence" value="ECO:0007669"/>
    <property type="project" value="InterPro"/>
</dbReference>
<keyword evidence="6" id="KW-0238">DNA-binding</keyword>
<dbReference type="Pfam" id="PF01580">
    <property type="entry name" value="FtsK_SpoIIIE"/>
    <property type="match status" value="2"/>
</dbReference>
<dbReference type="PROSITE" id="PS50817">
    <property type="entry name" value="INTEIN_N_TER"/>
    <property type="match status" value="1"/>
</dbReference>
<comment type="caution">
    <text evidence="11">The sequence shown here is derived from an EMBL/GenBank/DDBJ whole genome shotgun (WGS) entry which is preliminary data.</text>
</comment>
<evidence type="ECO:0000256" key="3">
    <source>
        <dbReference type="ARBA" id="ARBA00022813"/>
    </source>
</evidence>
<evidence type="ECO:0000256" key="2">
    <source>
        <dbReference type="ARBA" id="ARBA00022741"/>
    </source>
</evidence>
<feature type="region of interest" description="Disordered" evidence="8">
    <location>
        <begin position="921"/>
        <end position="946"/>
    </location>
</feature>
<keyword evidence="3" id="KW-0068">Autocatalytic cleavage</keyword>
<dbReference type="Pfam" id="PF14890">
    <property type="entry name" value="Intein_splicing"/>
    <property type="match status" value="1"/>
</dbReference>
<accession>A0A2H0X033</accession>
<sequence>LDLLESDKGVPTAGDIRINSAIIKRTLQNFDIQVEMSGVNIGPTVTQYTLKPAEGVKLSKITSLSNDLSLALASHPIRIEAPIPGKPLIGIEVPNKARTLVRLRNLIEHQNFQNSISSLTLALGRDVSGVPVFADLARMPHLLVAGSTGTGKTCAADTLVFTEKGLLTFEELYPLPLNSEADFEIKVVSRDGIETTKKIYNNGICQFYKLFTNRGYQIEATAEHPLWVIDRAGVCGWKPATAIKEGDYVAISREPALFGNKVDISNFKPSEIKAYHKKVSFPLKMTPKLAQFLGLLTADGCLSVERKAIHRITYTQANADLLSLFKKSLKELFRITQFIEKTSGSNPNNKAKEIVVNSKHVKEFLVYLGMDSLKSPQKVMPRAIREAPKEAVRAYLQALFDNDGYVGKESIELTLSSEKLISQVQIMLLNFEIISSLKLKVVKNYAQNKYFRLSIYGEEARKFIKEIGFIRKGKYEKAKNLLKLSSNPNVDLIPHLSSLLKTLAHKYLNYFAHLTNKGWQYQSGILIPKYAFSSLKSYNSGERTPSYQAVQRILDFYQPISKEVEYQKLREASERNFYWDKVAKIDRTSGIGYDFFVPGSDSFTGNGFINHNTICLNSIILSLLYQNSPEILRFILIDPKRVEFPVYNELPHLLTPVIFDAQRTINTLKWLIGEMERRFDVLSQDHSRDIVGYNESMLKQGLPPMPYIVLVIDELADLMAARGREVEAGIVRLAQMARAVGIHLIVATQRPSVEVITGLIKANITSRITFQVASQVDSRTVLDMAGAERLLGLGDMLFISAEIAKPKRIQAAYISDKEVKKVAKYIKSENQKLPEDENKEAEITAEKNNLSESLEETLEKTGEVDFFSGEDDPLYEEAKKVVIEAKKASASLLQRRLRVGYARAARLIDMLEGKGVVGPGEGAKPREILINTGEEAKEEDEGWKKI</sequence>
<protein>
    <recommendedName>
        <fullName evidence="13">FtsK domain-containing protein</fullName>
    </recommendedName>
</protein>
<dbReference type="PANTHER" id="PTHR22683:SF41">
    <property type="entry name" value="DNA TRANSLOCASE FTSK"/>
    <property type="match status" value="1"/>
</dbReference>
<dbReference type="InterPro" id="IPR027417">
    <property type="entry name" value="P-loop_NTPase"/>
</dbReference>
<dbReference type="InterPro" id="IPR002543">
    <property type="entry name" value="FtsK_dom"/>
</dbReference>
<dbReference type="GO" id="GO:0005524">
    <property type="term" value="F:ATP binding"/>
    <property type="evidence" value="ECO:0007669"/>
    <property type="project" value="UniProtKB-UniRule"/>
</dbReference>
<dbReference type="SUPFAM" id="SSF46785">
    <property type="entry name" value="Winged helix' DNA-binding domain"/>
    <property type="match status" value="1"/>
</dbReference>
<dbReference type="Pfam" id="PF09397">
    <property type="entry name" value="FtsK_gamma"/>
    <property type="match status" value="1"/>
</dbReference>
<feature type="non-terminal residue" evidence="11">
    <location>
        <position position="1"/>
    </location>
</feature>
<dbReference type="GO" id="GO:0003677">
    <property type="term" value="F:DNA binding"/>
    <property type="evidence" value="ECO:0007669"/>
    <property type="project" value="UniProtKB-KW"/>
</dbReference>
<dbReference type="SUPFAM" id="SSF55608">
    <property type="entry name" value="Homing endonucleases"/>
    <property type="match status" value="1"/>
</dbReference>
<dbReference type="Gene3D" id="3.10.28.10">
    <property type="entry name" value="Homing endonucleases"/>
    <property type="match status" value="1"/>
</dbReference>
<evidence type="ECO:0000259" key="9">
    <source>
        <dbReference type="PROSITE" id="PS50819"/>
    </source>
</evidence>
<dbReference type="Gene3D" id="1.10.10.10">
    <property type="entry name" value="Winged helix-like DNA-binding domain superfamily/Winged helix DNA-binding domain"/>
    <property type="match status" value="1"/>
</dbReference>
<dbReference type="InterPro" id="IPR036388">
    <property type="entry name" value="WH-like_DNA-bd_sf"/>
</dbReference>
<gene>
    <name evidence="11" type="ORF">COT59_00035</name>
</gene>
<dbReference type="InterPro" id="IPR006141">
    <property type="entry name" value="Intein_N"/>
</dbReference>
<dbReference type="SUPFAM" id="SSF52540">
    <property type="entry name" value="P-loop containing nucleoside triphosphate hydrolases"/>
    <property type="match status" value="1"/>
</dbReference>
<dbReference type="SUPFAM" id="SSF51294">
    <property type="entry name" value="Hedgehog/intein (Hint) domain"/>
    <property type="match status" value="1"/>
</dbReference>
<evidence type="ECO:0000256" key="8">
    <source>
        <dbReference type="SAM" id="MobiDB-lite"/>
    </source>
</evidence>
<dbReference type="InterPro" id="IPR027434">
    <property type="entry name" value="Homing_endonucl"/>
</dbReference>
<dbReference type="InterPro" id="IPR018541">
    <property type="entry name" value="Ftsk_gamma"/>
</dbReference>
<dbReference type="SMART" id="SM00843">
    <property type="entry name" value="Ftsk_gamma"/>
    <property type="match status" value="1"/>
</dbReference>
<keyword evidence="4 7" id="KW-0067">ATP-binding</keyword>
<dbReference type="InterPro" id="IPR003587">
    <property type="entry name" value="Hint_dom_N"/>
</dbReference>
<dbReference type="PROSITE" id="PS50901">
    <property type="entry name" value="FTSK"/>
    <property type="match status" value="1"/>
</dbReference>
<evidence type="ECO:0000256" key="7">
    <source>
        <dbReference type="PROSITE-ProRule" id="PRU00289"/>
    </source>
</evidence>
<dbReference type="Pfam" id="PF17854">
    <property type="entry name" value="FtsK_alpha"/>
    <property type="match status" value="1"/>
</dbReference>
<dbReference type="InterPro" id="IPR041027">
    <property type="entry name" value="FtsK_alpha"/>
</dbReference>
<feature type="compositionally biased region" description="Acidic residues" evidence="8">
    <location>
        <begin position="936"/>
        <end position="946"/>
    </location>
</feature>
<dbReference type="Gene3D" id="3.40.50.300">
    <property type="entry name" value="P-loop containing nucleotide triphosphate hydrolases"/>
    <property type="match status" value="2"/>
</dbReference>
<keyword evidence="2 7" id="KW-0547">Nucleotide-binding</keyword>
<dbReference type="PANTHER" id="PTHR22683">
    <property type="entry name" value="SPORULATION PROTEIN RELATED"/>
    <property type="match status" value="1"/>
</dbReference>
<dbReference type="NCBIfam" id="TIGR01445">
    <property type="entry name" value="intein_Nterm"/>
    <property type="match status" value="1"/>
</dbReference>
<dbReference type="Gene3D" id="3.30.980.40">
    <property type="match status" value="1"/>
</dbReference>
<dbReference type="InterPro" id="IPR036844">
    <property type="entry name" value="Hint_dom_sf"/>
</dbReference>
<dbReference type="InterPro" id="IPR004042">
    <property type="entry name" value="Intein_endonuc_central"/>
</dbReference>
<evidence type="ECO:0000256" key="1">
    <source>
        <dbReference type="ARBA" id="ARBA00006474"/>
    </source>
</evidence>
<evidence type="ECO:0000256" key="6">
    <source>
        <dbReference type="ARBA" id="ARBA00023125"/>
    </source>
</evidence>
<dbReference type="CDD" id="cd00081">
    <property type="entry name" value="Hint"/>
    <property type="match status" value="1"/>
</dbReference>
<dbReference type="Proteomes" id="UP000229675">
    <property type="component" value="Unassembled WGS sequence"/>
</dbReference>
<proteinExistence type="inferred from homology"/>
<dbReference type="PRINTS" id="PR00379">
    <property type="entry name" value="INTEIN"/>
</dbReference>
<evidence type="ECO:0000256" key="4">
    <source>
        <dbReference type="ARBA" id="ARBA00022840"/>
    </source>
</evidence>
<dbReference type="InterPro" id="IPR006142">
    <property type="entry name" value="INTEIN"/>
</dbReference>
<dbReference type="InterPro" id="IPR050206">
    <property type="entry name" value="FtsK/SpoIIIE/SftA"/>
</dbReference>
<dbReference type="GO" id="GO:0016539">
    <property type="term" value="P:intein-mediated protein splicing"/>
    <property type="evidence" value="ECO:0007669"/>
    <property type="project" value="InterPro"/>
</dbReference>
<comment type="similarity">
    <text evidence="1">Belongs to the FtsK/SpoIIIE/SftA family.</text>
</comment>
<dbReference type="Gene3D" id="2.170.16.10">
    <property type="entry name" value="Hedgehog/Intein (Hint) domain"/>
    <property type="match status" value="2"/>
</dbReference>